<keyword evidence="1" id="KW-0677">Repeat</keyword>
<organism evidence="4 5">
    <name type="scientific">Rotaria sordida</name>
    <dbReference type="NCBI Taxonomy" id="392033"/>
    <lineage>
        <taxon>Eukaryota</taxon>
        <taxon>Metazoa</taxon>
        <taxon>Spiralia</taxon>
        <taxon>Gnathifera</taxon>
        <taxon>Rotifera</taxon>
        <taxon>Eurotatoria</taxon>
        <taxon>Bdelloidea</taxon>
        <taxon>Philodinida</taxon>
        <taxon>Philodinidae</taxon>
        <taxon>Rotaria</taxon>
    </lineage>
</organism>
<dbReference type="Proteomes" id="UP000663854">
    <property type="component" value="Unassembled WGS sequence"/>
</dbReference>
<evidence type="ECO:0000313" key="3">
    <source>
        <dbReference type="EMBL" id="CAF1120659.1"/>
    </source>
</evidence>
<dbReference type="GO" id="GO:0061630">
    <property type="term" value="F:ubiquitin protein ligase activity"/>
    <property type="evidence" value="ECO:0007669"/>
    <property type="project" value="TreeGrafter"/>
</dbReference>
<proteinExistence type="predicted"/>
<dbReference type="EMBL" id="CAJNOL010001336">
    <property type="protein sequence ID" value="CAF1339175.1"/>
    <property type="molecule type" value="Genomic_DNA"/>
</dbReference>
<dbReference type="SUPFAM" id="SSF63825">
    <property type="entry name" value="YWTD domain"/>
    <property type="match status" value="1"/>
</dbReference>
<gene>
    <name evidence="4" type="ORF">JXQ802_LOCUS31476</name>
    <name evidence="3" type="ORF">PYM288_LOCUS20679</name>
</gene>
<reference evidence="4" key="1">
    <citation type="submission" date="2021-02" db="EMBL/GenBank/DDBJ databases">
        <authorList>
            <person name="Nowell W R."/>
        </authorList>
    </citation>
    <scope>NUCLEOTIDE SEQUENCE</scope>
</reference>
<dbReference type="GO" id="GO:0043161">
    <property type="term" value="P:proteasome-mediated ubiquitin-dependent protein catabolic process"/>
    <property type="evidence" value="ECO:0007669"/>
    <property type="project" value="TreeGrafter"/>
</dbReference>
<dbReference type="PANTHER" id="PTHR24104:SF25">
    <property type="entry name" value="PROTEIN LIN-41"/>
    <property type="match status" value="1"/>
</dbReference>
<dbReference type="GO" id="GO:0000209">
    <property type="term" value="P:protein polyubiquitination"/>
    <property type="evidence" value="ECO:0007669"/>
    <property type="project" value="TreeGrafter"/>
</dbReference>
<name>A0A815GI76_9BILA</name>
<dbReference type="Proteomes" id="UP000663870">
    <property type="component" value="Unassembled WGS sequence"/>
</dbReference>
<feature type="repeat" description="NHL" evidence="2">
    <location>
        <begin position="295"/>
        <end position="338"/>
    </location>
</feature>
<comment type="caution">
    <text evidence="4">The sequence shown here is derived from an EMBL/GenBank/DDBJ whole genome shotgun (WGS) entry which is preliminary data.</text>
</comment>
<evidence type="ECO:0000256" key="2">
    <source>
        <dbReference type="PROSITE-ProRule" id="PRU00504"/>
    </source>
</evidence>
<dbReference type="PROSITE" id="PS51125">
    <property type="entry name" value="NHL"/>
    <property type="match status" value="1"/>
</dbReference>
<dbReference type="InterPro" id="IPR050952">
    <property type="entry name" value="TRIM-NHL_E3_ligases"/>
</dbReference>
<dbReference type="Gene3D" id="2.120.10.30">
    <property type="entry name" value="TolB, C-terminal domain"/>
    <property type="match status" value="2"/>
</dbReference>
<evidence type="ECO:0000313" key="5">
    <source>
        <dbReference type="Proteomes" id="UP000663870"/>
    </source>
</evidence>
<dbReference type="AlphaFoldDB" id="A0A815GI76"/>
<accession>A0A815GI76</accession>
<dbReference type="CDD" id="cd05819">
    <property type="entry name" value="NHL"/>
    <property type="match status" value="1"/>
</dbReference>
<dbReference type="InterPro" id="IPR001258">
    <property type="entry name" value="NHL_repeat"/>
</dbReference>
<protein>
    <submittedName>
        <fullName evidence="4">Uncharacterized protein</fullName>
    </submittedName>
</protein>
<dbReference type="EMBL" id="CAJNOH010000772">
    <property type="protein sequence ID" value="CAF1120659.1"/>
    <property type="molecule type" value="Genomic_DNA"/>
</dbReference>
<dbReference type="PANTHER" id="PTHR24104">
    <property type="entry name" value="E3 UBIQUITIN-PROTEIN LIGASE NHLRC1-RELATED"/>
    <property type="match status" value="1"/>
</dbReference>
<keyword evidence="5" id="KW-1185">Reference proteome</keyword>
<sequence>MNMFDSKTKLLYYYASILLILSFLNQVNGRIIDTGVLRNVSANARWEQNGVTVAGGHGKGNANDQFEYPYSLFVDDDQMMIITDSGNDRIIQWKMNDTNGKVVAGGHGKGNRLNQLNRPTDVLIDAETDSLIICDKENRRVVQWSRRNGTTQGEILLDNISCYGLAMDNQRYLYISDYQKHEVRRYQIGNKNGTIVAGRKKRGAGVNQLYRPTHIFIDREKAVYVSDTFNHRVMKWNKGAKKGIVVAGGHRAGMALTQLWHPSGIFVDTLGTIYVVDSSNHRVMRWPKEAKQGTVLVGGNRGERAKELVNPNGLFFYGHGNIYVVDSGNHRVQRFSTEVALSNGNNMVSIASNYSSSLDMHSSTFTRKGGVGIFYFEAIHITPKRTGNYTFRSYSTIDGYGYLYMNPFDPSNVTSNLLTSADDDDESGTSDQFFISYTLQAGKSTILKSHRSPIFNMKIMFHRKNNSTV</sequence>
<dbReference type="GO" id="GO:0008270">
    <property type="term" value="F:zinc ion binding"/>
    <property type="evidence" value="ECO:0007669"/>
    <property type="project" value="UniProtKB-KW"/>
</dbReference>
<dbReference type="Pfam" id="PF01436">
    <property type="entry name" value="NHL"/>
    <property type="match status" value="2"/>
</dbReference>
<dbReference type="InterPro" id="IPR011042">
    <property type="entry name" value="6-blade_b-propeller_TolB-like"/>
</dbReference>
<evidence type="ECO:0000256" key="1">
    <source>
        <dbReference type="ARBA" id="ARBA00022737"/>
    </source>
</evidence>
<evidence type="ECO:0000313" key="4">
    <source>
        <dbReference type="EMBL" id="CAF1339175.1"/>
    </source>
</evidence>